<evidence type="ECO:0000256" key="6">
    <source>
        <dbReference type="ARBA" id="ARBA00022553"/>
    </source>
</evidence>
<evidence type="ECO:0000256" key="12">
    <source>
        <dbReference type="ARBA" id="ARBA00022989"/>
    </source>
</evidence>
<dbReference type="SUPFAM" id="SSF47226">
    <property type="entry name" value="Histidine-containing phosphotransfer domain, HPT domain"/>
    <property type="match status" value="1"/>
</dbReference>
<dbReference type="SMART" id="SM00448">
    <property type="entry name" value="REC"/>
    <property type="match status" value="1"/>
</dbReference>
<keyword evidence="6 20" id="KW-0597">Phosphoprotein</keyword>
<keyword evidence="12 21" id="KW-1133">Transmembrane helix</keyword>
<dbReference type="InterPro" id="IPR000700">
    <property type="entry name" value="PAS-assoc_C"/>
</dbReference>
<dbReference type="Gene3D" id="1.20.120.160">
    <property type="entry name" value="HPT domain"/>
    <property type="match status" value="1"/>
</dbReference>
<evidence type="ECO:0000256" key="3">
    <source>
        <dbReference type="ARBA" id="ARBA00012438"/>
    </source>
</evidence>
<dbReference type="CDD" id="cd00130">
    <property type="entry name" value="PAS"/>
    <property type="match status" value="4"/>
</dbReference>
<keyword evidence="4" id="KW-1003">Cell membrane</keyword>
<dbReference type="FunFam" id="1.10.287.130:FF:000002">
    <property type="entry name" value="Two-component osmosensing histidine kinase"/>
    <property type="match status" value="1"/>
</dbReference>
<dbReference type="EC" id="2.7.13.3" evidence="3"/>
<evidence type="ECO:0000256" key="19">
    <source>
        <dbReference type="PROSITE-ProRule" id="PRU00110"/>
    </source>
</evidence>
<dbReference type="InterPro" id="IPR036641">
    <property type="entry name" value="HPT_dom_sf"/>
</dbReference>
<sequence length="1117" mass="124853">MRKLIVINRLMPLVLLSGAALLLVYLATRQPLPSSGWMLAGLCLALLLAQAIAQWRLRRQAWRLRQWQQQQTCLSSIIDNAAEAFITIDADGRIGLFNRAAERIFGHRAAATFGQSVTMLMPEPYRSQFEKYIAGYLNGGRSPSDAPEIHAQGLRSNGEIFPLRLCASEFQVDGKRQFIGIIADQSEPQRMELALLASEQRYRALVNALGEGVLIHDKDGRILASNPAAATILGLKPSQLERMDVHSLWRQCAQEDGTPFMQARQPAPDGMVLAMQRPNGSRIWLKLNSVSLQQQGLDQDGTVLIFNDITRMHEADEQVHLLLRGIESMSTGFLIADARMPELPTVFVNDGVSRITGYSKGEIHEKHYRFWQDDDNDPATMQVLEHAITHAKPVSVLLHNRRKDGSRFWNNMSLTPIYDSHNLLTHFVAEVHDISSQIEAAEAMRLNEQRWREALESTGMGVFEYNVQSGEIHFSPSWLAQLGYQPEMINGPSSQWNALIHPDDIPSRNQSMRALLSGQTPFVETRYRVRRHDGKYCWVLNKSAMLEQDGVAPSALIRGTISDISLQKEAEAFLVDQQARLSQLVAERTTELEYALNEARSADQLKDEFIANMSHEIRTPMNAIIGFAELALATSLSQQQRDYLQNVREAAKSLLGIINDILDFSKYRSGRFTLDIHPCRLDDICRSSLSLIEPLIDQKRLQLSTDWPDGFRHGYLGDALRLKQILTNLLSNAVKFTERGFVSLQGLCLDDSPQFSRCLFIISDSGIGMDAETRSGLFSQFMQADATTTRRFGGTGLGLAICHQLVEAMHGSIRVISAPGEGSVFTVELPLEKSDQQIHAAPELAEKDISLKGYRILLAEDNAFNRQYACELLKDTGAAVDTAMNGQEAFEAVQRQHYHLILMDMQMPVMGGLEATRRIRALPDRKGLPIIAMTASARPEDRHQALAAGMDDYLSKPIDLDTFWQTLAKWCASPVEAAAPPPSERQRASADLRIETLRQFDTVGALARIRGNTERYQRMLRSFAEHWRTQAAGFRLDPGNEAREALQRQAHTLKGSARTIGAEPLAETASQLEQACRDQQFQTVPALLEQLQGQLEQVLQQIGQALGEPSAAEQAID</sequence>
<feature type="modified residue" description="4-aspartylphosphate" evidence="20">
    <location>
        <position position="904"/>
    </location>
</feature>
<dbReference type="PROSITE" id="PS50113">
    <property type="entry name" value="PAC"/>
    <property type="match status" value="1"/>
</dbReference>
<dbReference type="Gene3D" id="3.30.565.10">
    <property type="entry name" value="Histidine kinase-like ATPase, C-terminal domain"/>
    <property type="match status" value="1"/>
</dbReference>
<dbReference type="SUPFAM" id="SSF47384">
    <property type="entry name" value="Homodimeric domain of signal transducing histidine kinase"/>
    <property type="match status" value="1"/>
</dbReference>
<dbReference type="InterPro" id="IPR036097">
    <property type="entry name" value="HisK_dim/P_sf"/>
</dbReference>
<dbReference type="InterPro" id="IPR001610">
    <property type="entry name" value="PAC"/>
</dbReference>
<evidence type="ECO:0000313" key="28">
    <source>
        <dbReference type="Proteomes" id="UP000180088"/>
    </source>
</evidence>
<dbReference type="GO" id="GO:0000155">
    <property type="term" value="F:phosphorelay sensor kinase activity"/>
    <property type="evidence" value="ECO:0007669"/>
    <property type="project" value="InterPro"/>
</dbReference>
<evidence type="ECO:0000256" key="8">
    <source>
        <dbReference type="ARBA" id="ARBA00022692"/>
    </source>
</evidence>
<comment type="catalytic activity">
    <reaction evidence="1">
        <text>ATP + protein L-histidine = ADP + protein N-phospho-L-histidine.</text>
        <dbReference type="EC" id="2.7.13.3"/>
    </reaction>
</comment>
<evidence type="ECO:0000256" key="5">
    <source>
        <dbReference type="ARBA" id="ARBA00022519"/>
    </source>
</evidence>
<dbReference type="InterPro" id="IPR013767">
    <property type="entry name" value="PAS_fold"/>
</dbReference>
<dbReference type="Pfam" id="PF01627">
    <property type="entry name" value="Hpt"/>
    <property type="match status" value="1"/>
</dbReference>
<dbReference type="SUPFAM" id="SSF55785">
    <property type="entry name" value="PYP-like sensor domain (PAS domain)"/>
    <property type="match status" value="4"/>
</dbReference>
<dbReference type="Proteomes" id="UP000180088">
    <property type="component" value="Unassembled WGS sequence"/>
</dbReference>
<comment type="function">
    <text evidence="15">Member of the two-component regulatory system BvgS/BvgA. Phosphorylates BvgA via a four-step phosphorelay in response to environmental signals.</text>
</comment>
<feature type="transmembrane region" description="Helical" evidence="21">
    <location>
        <begin position="39"/>
        <end position="57"/>
    </location>
</feature>
<dbReference type="STRING" id="1903179.BI347_04255"/>
<dbReference type="Pfam" id="PF00072">
    <property type="entry name" value="Response_reg"/>
    <property type="match status" value="1"/>
</dbReference>
<evidence type="ECO:0000259" key="25">
    <source>
        <dbReference type="PROSITE" id="PS50113"/>
    </source>
</evidence>
<dbReference type="InterPro" id="IPR001789">
    <property type="entry name" value="Sig_transdc_resp-reg_receiver"/>
</dbReference>
<protein>
    <recommendedName>
        <fullName evidence="17">Sensory/regulatory protein RpfC</fullName>
        <ecNumber evidence="3">2.7.13.3</ecNumber>
    </recommendedName>
    <alternativeName>
        <fullName evidence="18">Virulence sensor protein BvgS</fullName>
    </alternativeName>
</protein>
<proteinExistence type="predicted"/>
<dbReference type="PROSITE" id="PS50109">
    <property type="entry name" value="HIS_KIN"/>
    <property type="match status" value="1"/>
</dbReference>
<dbReference type="SMART" id="SM00388">
    <property type="entry name" value="HisKA"/>
    <property type="match status" value="1"/>
</dbReference>
<dbReference type="RefSeq" id="WP_071115374.1">
    <property type="nucleotide sequence ID" value="NZ_MKCS01000001.1"/>
</dbReference>
<feature type="domain" description="PAC" evidence="25">
    <location>
        <begin position="392"/>
        <end position="446"/>
    </location>
</feature>
<evidence type="ECO:0000256" key="11">
    <source>
        <dbReference type="ARBA" id="ARBA00022840"/>
    </source>
</evidence>
<dbReference type="Pfam" id="PF08447">
    <property type="entry name" value="PAS_3"/>
    <property type="match status" value="1"/>
</dbReference>
<evidence type="ECO:0000256" key="4">
    <source>
        <dbReference type="ARBA" id="ARBA00022475"/>
    </source>
</evidence>
<dbReference type="NCBIfam" id="TIGR00229">
    <property type="entry name" value="sensory_box"/>
    <property type="match status" value="4"/>
</dbReference>
<dbReference type="PROSITE" id="PS50894">
    <property type="entry name" value="HPT"/>
    <property type="match status" value="1"/>
</dbReference>
<keyword evidence="11" id="KW-0067">ATP-binding</keyword>
<keyword evidence="9" id="KW-0547">Nucleotide-binding</keyword>
<dbReference type="PRINTS" id="PR00344">
    <property type="entry name" value="BCTRLSENSOR"/>
</dbReference>
<accession>A0A1S1X0E2</accession>
<dbReference type="InterPro" id="IPR011006">
    <property type="entry name" value="CheY-like_superfamily"/>
</dbReference>
<evidence type="ECO:0000256" key="2">
    <source>
        <dbReference type="ARBA" id="ARBA00004429"/>
    </source>
</evidence>
<dbReference type="EMBL" id="MKCS01000001">
    <property type="protein sequence ID" value="OHX12798.1"/>
    <property type="molecule type" value="Genomic_DNA"/>
</dbReference>
<feature type="domain" description="PAS" evidence="24">
    <location>
        <begin position="70"/>
        <end position="140"/>
    </location>
</feature>
<organism evidence="27 28">
    <name type="scientific">Chromobacterium sphagni</name>
    <dbReference type="NCBI Taxonomy" id="1903179"/>
    <lineage>
        <taxon>Bacteria</taxon>
        <taxon>Pseudomonadati</taxon>
        <taxon>Pseudomonadota</taxon>
        <taxon>Betaproteobacteria</taxon>
        <taxon>Neisseriales</taxon>
        <taxon>Chromobacteriaceae</taxon>
        <taxon>Chromobacterium</taxon>
    </lineage>
</organism>
<dbReference type="PANTHER" id="PTHR43047">
    <property type="entry name" value="TWO-COMPONENT HISTIDINE PROTEIN KINASE"/>
    <property type="match status" value="1"/>
</dbReference>
<evidence type="ECO:0000256" key="9">
    <source>
        <dbReference type="ARBA" id="ARBA00022741"/>
    </source>
</evidence>
<evidence type="ECO:0000256" key="10">
    <source>
        <dbReference type="ARBA" id="ARBA00022777"/>
    </source>
</evidence>
<evidence type="ECO:0000259" key="22">
    <source>
        <dbReference type="PROSITE" id="PS50109"/>
    </source>
</evidence>
<dbReference type="InterPro" id="IPR013655">
    <property type="entry name" value="PAS_fold_3"/>
</dbReference>
<dbReference type="SMART" id="SM00091">
    <property type="entry name" value="PAS"/>
    <property type="match status" value="4"/>
</dbReference>
<feature type="domain" description="PAS" evidence="24">
    <location>
        <begin position="198"/>
        <end position="240"/>
    </location>
</feature>
<dbReference type="GO" id="GO:0006355">
    <property type="term" value="P:regulation of DNA-templated transcription"/>
    <property type="evidence" value="ECO:0007669"/>
    <property type="project" value="InterPro"/>
</dbReference>
<dbReference type="InterPro" id="IPR008207">
    <property type="entry name" value="Sig_transdc_His_kin_Hpt_dom"/>
</dbReference>
<evidence type="ECO:0000256" key="16">
    <source>
        <dbReference type="ARBA" id="ARBA00064003"/>
    </source>
</evidence>
<evidence type="ECO:0000256" key="14">
    <source>
        <dbReference type="ARBA" id="ARBA00023136"/>
    </source>
</evidence>
<dbReference type="CDD" id="cd16922">
    <property type="entry name" value="HATPase_EvgS-ArcB-TorS-like"/>
    <property type="match status" value="1"/>
</dbReference>
<evidence type="ECO:0000256" key="18">
    <source>
        <dbReference type="ARBA" id="ARBA00070152"/>
    </source>
</evidence>
<dbReference type="AlphaFoldDB" id="A0A1S1X0E2"/>
<feature type="domain" description="PAS" evidence="24">
    <location>
        <begin position="447"/>
        <end position="519"/>
    </location>
</feature>
<evidence type="ECO:0000256" key="13">
    <source>
        <dbReference type="ARBA" id="ARBA00023012"/>
    </source>
</evidence>
<comment type="caution">
    <text evidence="27">The sequence shown here is derived from an EMBL/GenBank/DDBJ whole genome shotgun (WGS) entry which is preliminary data.</text>
</comment>
<dbReference type="InterPro" id="IPR000014">
    <property type="entry name" value="PAS"/>
</dbReference>
<feature type="domain" description="Response regulatory" evidence="23">
    <location>
        <begin position="855"/>
        <end position="971"/>
    </location>
</feature>
<dbReference type="PANTHER" id="PTHR43047:SF64">
    <property type="entry name" value="HISTIDINE KINASE CONTAINING CHEY-HOMOLOGOUS RECEIVER DOMAIN AND PAS DOMAIN-RELATED"/>
    <property type="match status" value="1"/>
</dbReference>
<feature type="modified residue" description="Phosphohistidine" evidence="19">
    <location>
        <position position="1051"/>
    </location>
</feature>
<keyword evidence="14 21" id="KW-0472">Membrane</keyword>
<dbReference type="InterPro" id="IPR003594">
    <property type="entry name" value="HATPase_dom"/>
</dbReference>
<dbReference type="CDD" id="cd17546">
    <property type="entry name" value="REC_hyHK_CKI1_RcsC-like"/>
    <property type="match status" value="1"/>
</dbReference>
<evidence type="ECO:0000259" key="23">
    <source>
        <dbReference type="PROSITE" id="PS50110"/>
    </source>
</evidence>
<dbReference type="InterPro" id="IPR005467">
    <property type="entry name" value="His_kinase_dom"/>
</dbReference>
<evidence type="ECO:0000256" key="20">
    <source>
        <dbReference type="PROSITE-ProRule" id="PRU00169"/>
    </source>
</evidence>
<dbReference type="PROSITE" id="PS50112">
    <property type="entry name" value="PAS"/>
    <property type="match status" value="4"/>
</dbReference>
<keyword evidence="5" id="KW-0997">Cell inner membrane</keyword>
<gene>
    <name evidence="27" type="ORF">BI347_04255</name>
</gene>
<dbReference type="GO" id="GO:0005524">
    <property type="term" value="F:ATP binding"/>
    <property type="evidence" value="ECO:0007669"/>
    <property type="project" value="UniProtKB-KW"/>
</dbReference>
<dbReference type="InterPro" id="IPR004358">
    <property type="entry name" value="Sig_transdc_His_kin-like_C"/>
</dbReference>
<dbReference type="InterPro" id="IPR035965">
    <property type="entry name" value="PAS-like_dom_sf"/>
</dbReference>
<keyword evidence="10" id="KW-0418">Kinase</keyword>
<dbReference type="SMART" id="SM00086">
    <property type="entry name" value="PAC"/>
    <property type="match status" value="4"/>
</dbReference>
<dbReference type="Gene3D" id="1.10.287.130">
    <property type="match status" value="1"/>
</dbReference>
<evidence type="ECO:0000256" key="15">
    <source>
        <dbReference type="ARBA" id="ARBA00058004"/>
    </source>
</evidence>
<feature type="domain" description="HPt" evidence="26">
    <location>
        <begin position="1012"/>
        <end position="1105"/>
    </location>
</feature>
<evidence type="ECO:0000256" key="7">
    <source>
        <dbReference type="ARBA" id="ARBA00022679"/>
    </source>
</evidence>
<dbReference type="Gene3D" id="3.40.50.2300">
    <property type="match status" value="1"/>
</dbReference>
<dbReference type="SUPFAM" id="SSF52172">
    <property type="entry name" value="CheY-like"/>
    <property type="match status" value="1"/>
</dbReference>
<dbReference type="Pfam" id="PF13426">
    <property type="entry name" value="PAS_9"/>
    <property type="match status" value="2"/>
</dbReference>
<dbReference type="CDD" id="cd00082">
    <property type="entry name" value="HisKA"/>
    <property type="match status" value="1"/>
</dbReference>
<dbReference type="SMART" id="SM00073">
    <property type="entry name" value="HPT"/>
    <property type="match status" value="1"/>
</dbReference>
<evidence type="ECO:0000256" key="21">
    <source>
        <dbReference type="SAM" id="Phobius"/>
    </source>
</evidence>
<dbReference type="SUPFAM" id="SSF55874">
    <property type="entry name" value="ATPase domain of HSP90 chaperone/DNA topoisomerase II/histidine kinase"/>
    <property type="match status" value="1"/>
</dbReference>
<dbReference type="SMART" id="SM00387">
    <property type="entry name" value="HATPase_c"/>
    <property type="match status" value="1"/>
</dbReference>
<dbReference type="InterPro" id="IPR003661">
    <property type="entry name" value="HisK_dim/P_dom"/>
</dbReference>
<feature type="domain" description="Histidine kinase" evidence="22">
    <location>
        <begin position="612"/>
        <end position="833"/>
    </location>
</feature>
<evidence type="ECO:0000256" key="17">
    <source>
        <dbReference type="ARBA" id="ARBA00068150"/>
    </source>
</evidence>
<keyword evidence="8 21" id="KW-0812">Transmembrane</keyword>
<dbReference type="GO" id="GO:0005886">
    <property type="term" value="C:plasma membrane"/>
    <property type="evidence" value="ECO:0007669"/>
    <property type="project" value="UniProtKB-SubCell"/>
</dbReference>
<reference evidence="27 28" key="1">
    <citation type="submission" date="2016-09" db="EMBL/GenBank/DDBJ databases">
        <title>Chromobacterium muskegensis sp. nov., an insecticidal bacterium isolated from Sphagnum bogs.</title>
        <authorList>
            <person name="Sparks M.E."/>
            <person name="Blackburn M.B."/>
            <person name="Gundersen-Rindal D.E."/>
            <person name="Mitchell A."/>
            <person name="Farrar R."/>
            <person name="Kuhar D."/>
        </authorList>
    </citation>
    <scope>NUCLEOTIDE SEQUENCE [LARGE SCALE GENOMIC DNA]</scope>
    <source>
        <strain evidence="27 28">37-2</strain>
    </source>
</reference>
<dbReference type="Pfam" id="PF02518">
    <property type="entry name" value="HATPase_c"/>
    <property type="match status" value="1"/>
</dbReference>
<dbReference type="OrthoDB" id="9810730at2"/>
<dbReference type="Pfam" id="PF00989">
    <property type="entry name" value="PAS"/>
    <property type="match status" value="1"/>
</dbReference>
<keyword evidence="7" id="KW-0808">Transferase</keyword>
<evidence type="ECO:0000256" key="1">
    <source>
        <dbReference type="ARBA" id="ARBA00000085"/>
    </source>
</evidence>
<dbReference type="Gene3D" id="3.30.450.20">
    <property type="entry name" value="PAS domain"/>
    <property type="match status" value="4"/>
</dbReference>
<dbReference type="InterPro" id="IPR036890">
    <property type="entry name" value="HATPase_C_sf"/>
</dbReference>
<comment type="subcellular location">
    <subcellularLocation>
        <location evidence="2">Cell inner membrane</location>
        <topology evidence="2">Multi-pass membrane protein</topology>
    </subcellularLocation>
</comment>
<dbReference type="Pfam" id="PF00512">
    <property type="entry name" value="HisKA"/>
    <property type="match status" value="1"/>
</dbReference>
<evidence type="ECO:0000313" key="27">
    <source>
        <dbReference type="EMBL" id="OHX12798.1"/>
    </source>
</evidence>
<dbReference type="FunFam" id="3.30.565.10:FF:000010">
    <property type="entry name" value="Sensor histidine kinase RcsC"/>
    <property type="match status" value="1"/>
</dbReference>
<dbReference type="CDD" id="cd00088">
    <property type="entry name" value="HPT"/>
    <property type="match status" value="1"/>
</dbReference>
<keyword evidence="13" id="KW-0902">Two-component regulatory system</keyword>
<comment type="subunit">
    <text evidence="16">At low DSF concentrations, interacts with RpfF.</text>
</comment>
<evidence type="ECO:0000259" key="24">
    <source>
        <dbReference type="PROSITE" id="PS50112"/>
    </source>
</evidence>
<feature type="domain" description="PAS" evidence="24">
    <location>
        <begin position="318"/>
        <end position="391"/>
    </location>
</feature>
<dbReference type="PROSITE" id="PS50110">
    <property type="entry name" value="RESPONSE_REGULATORY"/>
    <property type="match status" value="1"/>
</dbReference>
<name>A0A1S1X0E2_9NEIS</name>
<evidence type="ECO:0000259" key="26">
    <source>
        <dbReference type="PROSITE" id="PS50894"/>
    </source>
</evidence>